<keyword evidence="4 7" id="KW-1133">Transmembrane helix</keyword>
<dbReference type="eggNOG" id="KOG2490">
    <property type="taxonomic scope" value="Eukaryota"/>
</dbReference>
<feature type="transmembrane region" description="Helical" evidence="7">
    <location>
        <begin position="184"/>
        <end position="205"/>
    </location>
</feature>
<name>Q753Z6_EREGS</name>
<evidence type="ECO:0000313" key="9">
    <source>
        <dbReference type="Proteomes" id="UP000000591"/>
    </source>
</evidence>
<dbReference type="OMA" id="YHDVRGQ"/>
<dbReference type="HOGENOM" id="CLU_003655_1_1_1"/>
<dbReference type="InterPro" id="IPR008010">
    <property type="entry name" value="Tatp1"/>
</dbReference>
<evidence type="ECO:0000256" key="5">
    <source>
        <dbReference type="ARBA" id="ARBA00023136"/>
    </source>
</evidence>
<dbReference type="GeneID" id="4621980"/>
<sequence>MRRREKLTKPWENIRAWDIVGLLGNARRVLLNSLEPLAARIASQTEAVATDAEVAGEVEQIINMVMLPMTLERFFLFALLGCLDCFIYYFTIVPLRLAGGLVRRDTSAKATRDLLMLSMIVVASAILLRVDTSRVYHRIKGQSAVKLYMMFQVLDMCDKMLASLGQNLLSTLTVSRAWRTRDTALVVAATGYLVAHAFVLIYQTIALNVAVNSYSNSLLTLLLSMQFAELKASVFKRMDKEGVFQLAIADIVERFQLLTFLTSIAFRNVVATGHSISRVLPNSWQLASTSSVLLGVLYGPMVMVIGSELLVDWVKHGYVTKFNRLRPHLYDRFLHILCNDHQNNLHKFQARIGLPVPALVVLFIVLVGPAVLQMLDPTNTSRLNIITVLALVFICMVLAKFILQALLMKWAKTLQQQHAPAPQGIYVPGALSPGLGKVDDQMRASIHSKPFPSSSDSNEETRKTVPPSLNELRNKKDTKNTHSLEAVERFKMVSKRIW</sequence>
<evidence type="ECO:0000256" key="3">
    <source>
        <dbReference type="ARBA" id="ARBA00022692"/>
    </source>
</evidence>
<gene>
    <name evidence="8" type="ORF">AGOS_AFR176W</name>
</gene>
<dbReference type="AlphaFoldDB" id="Q753Z6"/>
<reference evidence="9" key="2">
    <citation type="journal article" date="2013" name="G3 (Bethesda)">
        <title>Genomes of Ashbya fungi isolated from insects reveal four mating-type loci, numerous translocations, lack of transposons, and distinct gene duplications.</title>
        <authorList>
            <person name="Dietrich F.S."/>
            <person name="Voegeli S."/>
            <person name="Kuo S."/>
            <person name="Philippsen P."/>
        </authorList>
    </citation>
    <scope>GENOME REANNOTATION</scope>
    <source>
        <strain evidence="9">ATCC 10895 / CBS 109.51 / FGSC 9923 / NRRL Y-1056</strain>
    </source>
</reference>
<feature type="transmembrane region" description="Helical" evidence="7">
    <location>
        <begin position="383"/>
        <end position="403"/>
    </location>
</feature>
<evidence type="ECO:0000256" key="6">
    <source>
        <dbReference type="SAM" id="MobiDB-lite"/>
    </source>
</evidence>
<dbReference type="EMBL" id="AE016819">
    <property type="protein sequence ID" value="AAS53547.2"/>
    <property type="molecule type" value="Genomic_DNA"/>
</dbReference>
<dbReference type="RefSeq" id="NP_985723.2">
    <property type="nucleotide sequence ID" value="NM_211077.2"/>
</dbReference>
<proteinExistence type="inferred from homology"/>
<feature type="transmembrane region" description="Helical" evidence="7">
    <location>
        <begin position="114"/>
        <end position="130"/>
    </location>
</feature>
<keyword evidence="3 7" id="KW-0812">Transmembrane</keyword>
<feature type="transmembrane region" description="Helical" evidence="7">
    <location>
        <begin position="74"/>
        <end position="94"/>
    </location>
</feature>
<dbReference type="PANTHER" id="PTHR13317:SF4">
    <property type="entry name" value="TRANSMEMBRANE ANTERIOR POSTERIOR TRANSFORMATION PROTEIN 1 HOMOLOG"/>
    <property type="match status" value="1"/>
</dbReference>
<feature type="region of interest" description="Disordered" evidence="6">
    <location>
        <begin position="446"/>
        <end position="480"/>
    </location>
</feature>
<dbReference type="OrthoDB" id="5376140at2759"/>
<dbReference type="Pfam" id="PF05346">
    <property type="entry name" value="DUF747"/>
    <property type="match status" value="1"/>
</dbReference>
<comment type="subcellular location">
    <subcellularLocation>
        <location evidence="1">Membrane</location>
        <topology evidence="1">Multi-pass membrane protein</topology>
    </subcellularLocation>
</comment>
<feature type="transmembrane region" description="Helical" evidence="7">
    <location>
        <begin position="286"/>
        <end position="311"/>
    </location>
</feature>
<evidence type="ECO:0000313" key="8">
    <source>
        <dbReference type="EMBL" id="AAS53547.2"/>
    </source>
</evidence>
<evidence type="ECO:0000256" key="2">
    <source>
        <dbReference type="ARBA" id="ARBA00008803"/>
    </source>
</evidence>
<feature type="transmembrane region" description="Helical" evidence="7">
    <location>
        <begin position="352"/>
        <end position="371"/>
    </location>
</feature>
<dbReference type="KEGG" id="ago:AGOS_AFR176W"/>
<keyword evidence="5 7" id="KW-0472">Membrane</keyword>
<accession>Q753Z6</accession>
<comment type="similarity">
    <text evidence="2">Belongs to the TAPT1 family.</text>
</comment>
<dbReference type="InParanoid" id="Q753Z6"/>
<dbReference type="PANTHER" id="PTHR13317">
    <property type="entry name" value="TRANSMEMBRANE ANTERIOR POSTERIOR TRANSFORMATION PROTEIN 1 HOMOLOG"/>
    <property type="match status" value="1"/>
</dbReference>
<protein>
    <submittedName>
        <fullName evidence="8">AFR176Wp</fullName>
    </submittedName>
</protein>
<dbReference type="Proteomes" id="UP000000591">
    <property type="component" value="Chromosome VI"/>
</dbReference>
<keyword evidence="9" id="KW-1185">Reference proteome</keyword>
<evidence type="ECO:0000256" key="4">
    <source>
        <dbReference type="ARBA" id="ARBA00022989"/>
    </source>
</evidence>
<dbReference type="GO" id="GO:0005789">
    <property type="term" value="C:endoplasmic reticulum membrane"/>
    <property type="evidence" value="ECO:0000318"/>
    <property type="project" value="GO_Central"/>
</dbReference>
<evidence type="ECO:0000256" key="7">
    <source>
        <dbReference type="SAM" id="Phobius"/>
    </source>
</evidence>
<reference evidence="8 9" key="1">
    <citation type="journal article" date="2004" name="Science">
        <title>The Ashbya gossypii genome as a tool for mapping the ancient Saccharomyces cerevisiae genome.</title>
        <authorList>
            <person name="Dietrich F.S."/>
            <person name="Voegeli S."/>
            <person name="Brachat S."/>
            <person name="Lerch A."/>
            <person name="Gates K."/>
            <person name="Steiner S."/>
            <person name="Mohr C."/>
            <person name="Pohlmann R."/>
            <person name="Luedi P."/>
            <person name="Choi S."/>
            <person name="Wing R.A."/>
            <person name="Flavier A."/>
            <person name="Gaffney T.D."/>
            <person name="Philippsen P."/>
        </authorList>
    </citation>
    <scope>NUCLEOTIDE SEQUENCE [LARGE SCALE GENOMIC DNA]</scope>
    <source>
        <strain evidence="9">ATCC 10895 / CBS 109.51 / FGSC 9923 / NRRL Y-1056</strain>
    </source>
</reference>
<organism evidence="8 9">
    <name type="scientific">Eremothecium gossypii (strain ATCC 10895 / CBS 109.51 / FGSC 9923 / NRRL Y-1056)</name>
    <name type="common">Yeast</name>
    <name type="synonym">Ashbya gossypii</name>
    <dbReference type="NCBI Taxonomy" id="284811"/>
    <lineage>
        <taxon>Eukaryota</taxon>
        <taxon>Fungi</taxon>
        <taxon>Dikarya</taxon>
        <taxon>Ascomycota</taxon>
        <taxon>Saccharomycotina</taxon>
        <taxon>Saccharomycetes</taxon>
        <taxon>Saccharomycetales</taxon>
        <taxon>Saccharomycetaceae</taxon>
        <taxon>Eremothecium</taxon>
    </lineage>
</organism>
<dbReference type="FunCoup" id="Q753Z6">
    <property type="interactions" value="281"/>
</dbReference>
<evidence type="ECO:0000256" key="1">
    <source>
        <dbReference type="ARBA" id="ARBA00004141"/>
    </source>
</evidence>